<reference evidence="2" key="1">
    <citation type="submission" date="2023-06" db="EMBL/GenBank/DDBJ databases">
        <title>Multi-omics analyses reveal the molecular pathogenesis toolkit of Lasiodiplodia hormozganensis, a cross-kingdom pathogen.</title>
        <authorList>
            <person name="Felix C."/>
            <person name="Meneses R."/>
            <person name="Goncalves M.F.M."/>
            <person name="Tilleman L."/>
            <person name="Duarte A.S."/>
            <person name="Jorrin-Novo J.V."/>
            <person name="Van De Peer Y."/>
            <person name="Deforce D."/>
            <person name="Van Nieuwerburgh F."/>
            <person name="Esteves A.C."/>
            <person name="Alves A."/>
        </authorList>
    </citation>
    <scope>NUCLEOTIDE SEQUENCE</scope>
    <source>
        <strain evidence="2">CBS 339.90</strain>
    </source>
</reference>
<gene>
    <name evidence="2" type="ORF">DIS24_g11640</name>
</gene>
<keyword evidence="1" id="KW-0732">Signal</keyword>
<comment type="caution">
    <text evidence="2">The sequence shown here is derived from an EMBL/GenBank/DDBJ whole genome shotgun (WGS) entry which is preliminary data.</text>
</comment>
<protein>
    <submittedName>
        <fullName evidence="2">Uncharacterized protein</fullName>
    </submittedName>
</protein>
<feature type="chain" id="PRO_5041407614" evidence="1">
    <location>
        <begin position="20"/>
        <end position="107"/>
    </location>
</feature>
<dbReference type="AlphaFoldDB" id="A0AA40BZ02"/>
<evidence type="ECO:0000256" key="1">
    <source>
        <dbReference type="SAM" id="SignalP"/>
    </source>
</evidence>
<accession>A0AA40BZ02</accession>
<evidence type="ECO:0000313" key="2">
    <source>
        <dbReference type="EMBL" id="KAK0618680.1"/>
    </source>
</evidence>
<dbReference type="EMBL" id="JAUJDW010000179">
    <property type="protein sequence ID" value="KAK0618680.1"/>
    <property type="molecule type" value="Genomic_DNA"/>
</dbReference>
<name>A0AA40BZ02_9PEZI</name>
<sequence>MHFSAVAIIAVACAAPVMGNAETTIRAFGDVDKGSLKYCLSVYRSNNWDGGDCGGRGWFKGHLSTYHSPENCYDACSQGIGSAIDQGASDVICHDYEGLTNCWMGYH</sequence>
<evidence type="ECO:0000313" key="3">
    <source>
        <dbReference type="Proteomes" id="UP001175001"/>
    </source>
</evidence>
<feature type="signal peptide" evidence="1">
    <location>
        <begin position="1"/>
        <end position="19"/>
    </location>
</feature>
<dbReference type="Proteomes" id="UP001175001">
    <property type="component" value="Unassembled WGS sequence"/>
</dbReference>
<keyword evidence="3" id="KW-1185">Reference proteome</keyword>
<proteinExistence type="predicted"/>
<organism evidence="2 3">
    <name type="scientific">Lasiodiplodia hormozganensis</name>
    <dbReference type="NCBI Taxonomy" id="869390"/>
    <lineage>
        <taxon>Eukaryota</taxon>
        <taxon>Fungi</taxon>
        <taxon>Dikarya</taxon>
        <taxon>Ascomycota</taxon>
        <taxon>Pezizomycotina</taxon>
        <taxon>Dothideomycetes</taxon>
        <taxon>Dothideomycetes incertae sedis</taxon>
        <taxon>Botryosphaeriales</taxon>
        <taxon>Botryosphaeriaceae</taxon>
        <taxon>Lasiodiplodia</taxon>
    </lineage>
</organism>